<dbReference type="AlphaFoldDB" id="A0A161JMI3"/>
<keyword evidence="1" id="KW-0472">Membrane</keyword>
<sequence length="93" mass="9027">MTLLVSSLWPALAAALVLGLVVGALTGLPRRGLALAAAGLLLAGFAVLTGLAALRTAPGEPGLWVETAALVLGAYLAGCALGGLGRALSGRPL</sequence>
<feature type="transmembrane region" description="Helical" evidence="1">
    <location>
        <begin position="63"/>
        <end position="84"/>
    </location>
</feature>
<name>A0A161JMI3_9HYPH</name>
<keyword evidence="1" id="KW-0812">Transmembrane</keyword>
<dbReference type="RefSeq" id="WP_096486123.1">
    <property type="nucleotide sequence ID" value="NZ_AP014809.1"/>
</dbReference>
<accession>A0A161JMI3</accession>
<evidence type="ECO:0000313" key="2">
    <source>
        <dbReference type="EMBL" id="BAU92118.1"/>
    </source>
</evidence>
<dbReference type="EMBL" id="AP014809">
    <property type="protein sequence ID" value="BAU92118.1"/>
    <property type="molecule type" value="Genomic_DNA"/>
</dbReference>
<organism evidence="2 3">
    <name type="scientific">Methylorubrum populi</name>
    <dbReference type="NCBI Taxonomy" id="223967"/>
    <lineage>
        <taxon>Bacteria</taxon>
        <taxon>Pseudomonadati</taxon>
        <taxon>Pseudomonadota</taxon>
        <taxon>Alphaproteobacteria</taxon>
        <taxon>Hyphomicrobiales</taxon>
        <taxon>Methylobacteriaceae</taxon>
        <taxon>Methylorubrum</taxon>
    </lineage>
</organism>
<feature type="transmembrane region" description="Helical" evidence="1">
    <location>
        <begin position="33"/>
        <end position="54"/>
    </location>
</feature>
<evidence type="ECO:0000313" key="3">
    <source>
        <dbReference type="Proteomes" id="UP000218288"/>
    </source>
</evidence>
<proteinExistence type="predicted"/>
<protein>
    <submittedName>
        <fullName evidence="2">Uncharacterized protein</fullName>
    </submittedName>
</protein>
<keyword evidence="1" id="KW-1133">Transmembrane helix</keyword>
<dbReference type="Proteomes" id="UP000218288">
    <property type="component" value="Chromosome"/>
</dbReference>
<reference evidence="2 3" key="1">
    <citation type="journal article" date="2016" name="Genome Announc.">
        <title>Complete Genome Sequence of Methylobacterium populi P-1M, Isolated from Pink-Pigmented Household Biofilm.</title>
        <authorList>
            <person name="Morohoshi T."/>
            <person name="Ikeda T."/>
        </authorList>
    </citation>
    <scope>NUCLEOTIDE SEQUENCE [LARGE SCALE GENOMIC DNA]</scope>
    <source>
        <strain evidence="2 3">P-1M</strain>
    </source>
</reference>
<evidence type="ECO:0000256" key="1">
    <source>
        <dbReference type="SAM" id="Phobius"/>
    </source>
</evidence>
<gene>
    <name evidence="2" type="ORF">MPPM_3513</name>
</gene>